<dbReference type="OrthoDB" id="2739471at2"/>
<comment type="caution">
    <text evidence="1">The sequence shown here is derived from an EMBL/GenBank/DDBJ whole genome shotgun (WGS) entry which is preliminary data.</text>
</comment>
<dbReference type="AlphaFoldDB" id="A0A0A3HVF1"/>
<dbReference type="InterPro" id="IPR010461">
    <property type="entry name" value="ComK"/>
</dbReference>
<gene>
    <name evidence="1" type="ORF">CD29_17005</name>
</gene>
<proteinExistence type="predicted"/>
<dbReference type="RefSeq" id="WP_036189240.1">
    <property type="nucleotide sequence ID" value="NZ_AVDA01000026.1"/>
</dbReference>
<dbReference type="EMBL" id="JPVN01000026">
    <property type="protein sequence ID" value="KGR76419.1"/>
    <property type="molecule type" value="Genomic_DNA"/>
</dbReference>
<name>A0A0A3HVF1_9BACL</name>
<reference evidence="1 2" key="1">
    <citation type="submission" date="2014-02" db="EMBL/GenBank/DDBJ databases">
        <title>Draft genome sequence of Lysinibacillus manganicus DSM 26584T.</title>
        <authorList>
            <person name="Zhang F."/>
            <person name="Wang G."/>
            <person name="Zhang L."/>
        </authorList>
    </citation>
    <scope>NUCLEOTIDE SEQUENCE [LARGE SCALE GENOMIC DNA]</scope>
    <source>
        <strain evidence="1 2">DSM 26584</strain>
    </source>
</reference>
<dbReference type="Proteomes" id="UP000030416">
    <property type="component" value="Unassembled WGS sequence"/>
</dbReference>
<evidence type="ECO:0000313" key="2">
    <source>
        <dbReference type="Proteomes" id="UP000030416"/>
    </source>
</evidence>
<sequence length="191" mass="22117">MDICLLKLLHEYGISCVAPHYNGVHSSIVNTHQGSLNLVKTVSEAMNQICLYFGSDLEGRKKASRLQYKLRKNPPIIISDALYMVAFQLPSMLKNEYVWIFDLNYKIEENREKKNCKLIFDNGFEIEIPLSRESINTYRNRAIHLLYEVTSNVNYAERRIGFLGGWRQMQIQTPQNQIVHEQGIGYSISNT</sequence>
<dbReference type="GO" id="GO:0030420">
    <property type="term" value="P:establishment of competence for transformation"/>
    <property type="evidence" value="ECO:0007669"/>
    <property type="project" value="InterPro"/>
</dbReference>
<accession>A0A0A3HVF1</accession>
<dbReference type="eggNOG" id="ENOG5033D0J">
    <property type="taxonomic scope" value="Bacteria"/>
</dbReference>
<protein>
    <recommendedName>
        <fullName evidence="3">Competence protein ComK</fullName>
    </recommendedName>
</protein>
<keyword evidence="2" id="KW-1185">Reference proteome</keyword>
<organism evidence="1 2">
    <name type="scientific">Ureibacillus manganicus DSM 26584</name>
    <dbReference type="NCBI Taxonomy" id="1384049"/>
    <lineage>
        <taxon>Bacteria</taxon>
        <taxon>Bacillati</taxon>
        <taxon>Bacillota</taxon>
        <taxon>Bacilli</taxon>
        <taxon>Bacillales</taxon>
        <taxon>Caryophanaceae</taxon>
        <taxon>Ureibacillus</taxon>
    </lineage>
</organism>
<evidence type="ECO:0008006" key="3">
    <source>
        <dbReference type="Google" id="ProtNLM"/>
    </source>
</evidence>
<evidence type="ECO:0000313" key="1">
    <source>
        <dbReference type="EMBL" id="KGR76419.1"/>
    </source>
</evidence>
<dbReference type="Pfam" id="PF06338">
    <property type="entry name" value="ComK"/>
    <property type="match status" value="1"/>
</dbReference>